<dbReference type="EMBL" id="CYGV01001273">
    <property type="protein sequence ID" value="CUA71937.1"/>
    <property type="molecule type" value="Genomic_DNA"/>
</dbReference>
<name>A0A0K6G128_9AGAM</name>
<dbReference type="Proteomes" id="UP000044841">
    <property type="component" value="Unassembled WGS sequence"/>
</dbReference>
<dbReference type="AlphaFoldDB" id="A0A0K6G128"/>
<sequence>MSSPAPTEPAALKVFGIPELAHLICAITRKHDNANLMQACRKLFRSILPFVWEQVDGPNALMSMIPGGGVVYHESESGLSPYIVMQLPGSLELSRFNIYAPHVKRLMLSHIYVDVYDEWRRFHSCTQSVDLLPNLEAIYFPPPHPSKSISNDNQVETDAVNWAIAFLSTSLQALVQAPPEVTHSIRATSPLWLDFDSLHNIMTSIAQKCPRLHSLNILPAQAKPTEPTNRPGLGPLPRISFWFNSPKTYSSFFQLGHLTSLLISVVILCPGGLAALSILPKLECLA</sequence>
<evidence type="ECO:0000313" key="3">
    <source>
        <dbReference type="Proteomes" id="UP000044841"/>
    </source>
</evidence>
<evidence type="ECO:0000256" key="1">
    <source>
        <dbReference type="SAM" id="Phobius"/>
    </source>
</evidence>
<keyword evidence="3" id="KW-1185">Reference proteome</keyword>
<gene>
    <name evidence="2" type="ORF">RSOLAG22IIIB_09950</name>
</gene>
<keyword evidence="1" id="KW-0812">Transmembrane</keyword>
<organism evidence="2 3">
    <name type="scientific">Rhizoctonia solani</name>
    <dbReference type="NCBI Taxonomy" id="456999"/>
    <lineage>
        <taxon>Eukaryota</taxon>
        <taxon>Fungi</taxon>
        <taxon>Dikarya</taxon>
        <taxon>Basidiomycota</taxon>
        <taxon>Agaricomycotina</taxon>
        <taxon>Agaricomycetes</taxon>
        <taxon>Cantharellales</taxon>
        <taxon>Ceratobasidiaceae</taxon>
        <taxon>Rhizoctonia</taxon>
    </lineage>
</organism>
<evidence type="ECO:0008006" key="4">
    <source>
        <dbReference type="Google" id="ProtNLM"/>
    </source>
</evidence>
<accession>A0A0K6G128</accession>
<reference evidence="2 3" key="1">
    <citation type="submission" date="2015-07" db="EMBL/GenBank/DDBJ databases">
        <authorList>
            <person name="Noorani M."/>
        </authorList>
    </citation>
    <scope>NUCLEOTIDE SEQUENCE [LARGE SCALE GENOMIC DNA]</scope>
    <source>
        <strain evidence="2">BBA 69670</strain>
    </source>
</reference>
<evidence type="ECO:0000313" key="2">
    <source>
        <dbReference type="EMBL" id="CUA71937.1"/>
    </source>
</evidence>
<proteinExistence type="predicted"/>
<keyword evidence="1" id="KW-1133">Transmembrane helix</keyword>
<protein>
    <recommendedName>
        <fullName evidence="4">F-box domain-containing protein</fullName>
    </recommendedName>
</protein>
<feature type="transmembrane region" description="Helical" evidence="1">
    <location>
        <begin position="255"/>
        <end position="279"/>
    </location>
</feature>
<keyword evidence="1" id="KW-0472">Membrane</keyword>